<sequence length="543" mass="59176">MSSPPTVVALPRSTDVKDTTISHIESSGMDHATPAVSDASISIINTSWLSNKKIIAIAFFLNCASFEYGVDQGTVNGFQAMPGFLLVFGYADPNLPGGLGIHTTVQQLIMSLVSLGMLVSTLVFGAISGRIGRKGGIWLGCALMMVSITVQITTTSLGGLYAGRLILGFANGLLLMGPQLYMQECIPANLRTFNYTLFQVWVSIGALVGSIVDNYTATRLDRSSYQIPLGINYIMTTVLAIGLIFLPESPRLLCVRGKTEDARRSLRRLRDASYMDLQIEEELAEIRHAIQVDLEVTRGVSPADLFKPKVIKRTLTSVGVACFAGSSGSQFIIQYGVYFFMLSGNTKPFLDGVILQCLGLAGALLTPLYTGKLGKRKLFIIGGSMMTLCMLGMGVAYSTEGVGATGGRVIIAMSCIYVFFFCATVSPFCWQVAAEIPNQPLRGMTLGLASAITFTAGWLLVFTVPYFINPTSLNWGGNYAYLWVPFNLLIPLFTFFCVPETNKRTLEEIDECYNNNVPIRKFPTYECVEAKEARLEALVQRKS</sequence>
<keyword evidence="5 8" id="KW-1133">Transmembrane helix</keyword>
<proteinExistence type="inferred from homology"/>
<feature type="transmembrane region" description="Helical" evidence="8">
    <location>
        <begin position="315"/>
        <end position="341"/>
    </location>
</feature>
<dbReference type="eggNOG" id="KOG0254">
    <property type="taxonomic scope" value="Eukaryota"/>
</dbReference>
<evidence type="ECO:0000256" key="4">
    <source>
        <dbReference type="ARBA" id="ARBA00022692"/>
    </source>
</evidence>
<feature type="transmembrane region" description="Helical" evidence="8">
    <location>
        <begin position="353"/>
        <end position="371"/>
    </location>
</feature>
<dbReference type="HOGENOM" id="CLU_001265_30_1_1"/>
<dbReference type="InterPro" id="IPR003663">
    <property type="entry name" value="Sugar/inositol_transpt"/>
</dbReference>
<dbReference type="PROSITE" id="PS50850">
    <property type="entry name" value="MFS"/>
    <property type="match status" value="1"/>
</dbReference>
<dbReference type="InterPro" id="IPR050360">
    <property type="entry name" value="MFS_Sugar_Transporters"/>
</dbReference>
<dbReference type="InterPro" id="IPR005829">
    <property type="entry name" value="Sugar_transporter_CS"/>
</dbReference>
<dbReference type="InterPro" id="IPR005828">
    <property type="entry name" value="MFS_sugar_transport-like"/>
</dbReference>
<evidence type="ECO:0000313" key="11">
    <source>
        <dbReference type="Proteomes" id="UP000019471"/>
    </source>
</evidence>
<dbReference type="EMBL" id="AMGX01000039">
    <property type="protein sequence ID" value="EXJ54837.1"/>
    <property type="molecule type" value="Genomic_DNA"/>
</dbReference>
<dbReference type="GO" id="GO:0005351">
    <property type="term" value="F:carbohydrate:proton symporter activity"/>
    <property type="evidence" value="ECO:0007669"/>
    <property type="project" value="TreeGrafter"/>
</dbReference>
<evidence type="ECO:0000256" key="3">
    <source>
        <dbReference type="ARBA" id="ARBA00022448"/>
    </source>
</evidence>
<feature type="domain" description="Major facilitator superfamily (MFS) profile" evidence="9">
    <location>
        <begin position="57"/>
        <end position="502"/>
    </location>
</feature>
<evidence type="ECO:0000256" key="2">
    <source>
        <dbReference type="ARBA" id="ARBA00010992"/>
    </source>
</evidence>
<feature type="transmembrane region" description="Helical" evidence="8">
    <location>
        <begin position="160"/>
        <end position="181"/>
    </location>
</feature>
<dbReference type="RefSeq" id="XP_007751662.1">
    <property type="nucleotide sequence ID" value="XM_007753472.1"/>
</dbReference>
<feature type="transmembrane region" description="Helical" evidence="8">
    <location>
        <begin position="108"/>
        <end position="128"/>
    </location>
</feature>
<feature type="transmembrane region" description="Helical" evidence="8">
    <location>
        <begin position="224"/>
        <end position="246"/>
    </location>
</feature>
<evidence type="ECO:0000256" key="1">
    <source>
        <dbReference type="ARBA" id="ARBA00004141"/>
    </source>
</evidence>
<feature type="transmembrane region" description="Helical" evidence="8">
    <location>
        <begin position="135"/>
        <end position="154"/>
    </location>
</feature>
<dbReference type="Proteomes" id="UP000019471">
    <property type="component" value="Unassembled WGS sequence"/>
</dbReference>
<dbReference type="PROSITE" id="PS00217">
    <property type="entry name" value="SUGAR_TRANSPORT_2"/>
    <property type="match status" value="1"/>
</dbReference>
<accession>W9VGV5</accession>
<evidence type="ECO:0000256" key="6">
    <source>
        <dbReference type="ARBA" id="ARBA00023136"/>
    </source>
</evidence>
<dbReference type="Gene3D" id="1.20.1250.20">
    <property type="entry name" value="MFS general substrate transporter like domains"/>
    <property type="match status" value="1"/>
</dbReference>
<name>W9VGV5_9EURO</name>
<dbReference type="PANTHER" id="PTHR48022:SF10">
    <property type="entry name" value="MAJOR FACILITATOR SUPERFAMILY (MFS) PROFILE DOMAIN-CONTAINING PROTEIN"/>
    <property type="match status" value="1"/>
</dbReference>
<keyword evidence="4 8" id="KW-0812">Transmembrane</keyword>
<keyword evidence="6 8" id="KW-0472">Membrane</keyword>
<feature type="transmembrane region" description="Helical" evidence="8">
    <location>
        <begin position="409"/>
        <end position="433"/>
    </location>
</feature>
<evidence type="ECO:0000256" key="7">
    <source>
        <dbReference type="RuleBase" id="RU003346"/>
    </source>
</evidence>
<feature type="transmembrane region" description="Helical" evidence="8">
    <location>
        <begin position="445"/>
        <end position="468"/>
    </location>
</feature>
<gene>
    <name evidence="10" type="ORF">A1O5_12903</name>
</gene>
<evidence type="ECO:0000313" key="10">
    <source>
        <dbReference type="EMBL" id="EXJ54837.1"/>
    </source>
</evidence>
<feature type="transmembrane region" description="Helical" evidence="8">
    <location>
        <begin position="193"/>
        <end position="212"/>
    </location>
</feature>
<feature type="transmembrane region" description="Helical" evidence="8">
    <location>
        <begin position="480"/>
        <end position="498"/>
    </location>
</feature>
<reference evidence="10 11" key="1">
    <citation type="submission" date="2013-03" db="EMBL/GenBank/DDBJ databases">
        <title>The Genome Sequence of Cladophialophora psammophila CBS 110553.</title>
        <authorList>
            <consortium name="The Broad Institute Genomics Platform"/>
            <person name="Cuomo C."/>
            <person name="de Hoog S."/>
            <person name="Gorbushina A."/>
            <person name="Walker B."/>
            <person name="Young S.K."/>
            <person name="Zeng Q."/>
            <person name="Gargeya S."/>
            <person name="Fitzgerald M."/>
            <person name="Haas B."/>
            <person name="Abouelleil A."/>
            <person name="Allen A.W."/>
            <person name="Alvarado L."/>
            <person name="Arachchi H.M."/>
            <person name="Berlin A.M."/>
            <person name="Chapman S.B."/>
            <person name="Gainer-Dewar J."/>
            <person name="Goldberg J."/>
            <person name="Griggs A."/>
            <person name="Gujja S."/>
            <person name="Hansen M."/>
            <person name="Howarth C."/>
            <person name="Imamovic A."/>
            <person name="Ireland A."/>
            <person name="Larimer J."/>
            <person name="McCowan C."/>
            <person name="Murphy C."/>
            <person name="Pearson M."/>
            <person name="Poon T.W."/>
            <person name="Priest M."/>
            <person name="Roberts A."/>
            <person name="Saif S."/>
            <person name="Shea T."/>
            <person name="Sisk P."/>
            <person name="Sykes S."/>
            <person name="Wortman J."/>
            <person name="Nusbaum C."/>
            <person name="Birren B."/>
        </authorList>
    </citation>
    <scope>NUCLEOTIDE SEQUENCE [LARGE SCALE GENOMIC DNA]</scope>
    <source>
        <strain evidence="10 11">CBS 110553</strain>
    </source>
</reference>
<dbReference type="GeneID" id="19197589"/>
<dbReference type="PANTHER" id="PTHR48022">
    <property type="entry name" value="PLASTIDIC GLUCOSE TRANSPORTER 4"/>
    <property type="match status" value="1"/>
</dbReference>
<evidence type="ECO:0000256" key="5">
    <source>
        <dbReference type="ARBA" id="ARBA00022989"/>
    </source>
</evidence>
<dbReference type="AlphaFoldDB" id="W9VGV5"/>
<evidence type="ECO:0000256" key="8">
    <source>
        <dbReference type="SAM" id="Phobius"/>
    </source>
</evidence>
<protein>
    <recommendedName>
        <fullName evidence="9">Major facilitator superfamily (MFS) profile domain-containing protein</fullName>
    </recommendedName>
</protein>
<dbReference type="FunFam" id="1.20.1250.20:FF:000078">
    <property type="entry name" value="MFS maltose transporter, putative"/>
    <property type="match status" value="1"/>
</dbReference>
<dbReference type="GO" id="GO:0016020">
    <property type="term" value="C:membrane"/>
    <property type="evidence" value="ECO:0007669"/>
    <property type="project" value="UniProtKB-SubCell"/>
</dbReference>
<dbReference type="SUPFAM" id="SSF103473">
    <property type="entry name" value="MFS general substrate transporter"/>
    <property type="match status" value="1"/>
</dbReference>
<dbReference type="NCBIfam" id="TIGR00879">
    <property type="entry name" value="SP"/>
    <property type="match status" value="1"/>
</dbReference>
<dbReference type="Pfam" id="PF00083">
    <property type="entry name" value="Sugar_tr"/>
    <property type="match status" value="1"/>
</dbReference>
<organism evidence="10 11">
    <name type="scientific">Cladophialophora psammophila CBS 110553</name>
    <dbReference type="NCBI Taxonomy" id="1182543"/>
    <lineage>
        <taxon>Eukaryota</taxon>
        <taxon>Fungi</taxon>
        <taxon>Dikarya</taxon>
        <taxon>Ascomycota</taxon>
        <taxon>Pezizomycotina</taxon>
        <taxon>Eurotiomycetes</taxon>
        <taxon>Chaetothyriomycetidae</taxon>
        <taxon>Chaetothyriales</taxon>
        <taxon>Herpotrichiellaceae</taxon>
        <taxon>Cladophialophora</taxon>
    </lineage>
</organism>
<dbReference type="InterPro" id="IPR036259">
    <property type="entry name" value="MFS_trans_sf"/>
</dbReference>
<keyword evidence="3 7" id="KW-0813">Transport</keyword>
<comment type="similarity">
    <text evidence="2 7">Belongs to the major facilitator superfamily. Sugar transporter (TC 2.A.1.1) family.</text>
</comment>
<dbReference type="InterPro" id="IPR020846">
    <property type="entry name" value="MFS_dom"/>
</dbReference>
<comment type="caution">
    <text evidence="10">The sequence shown here is derived from an EMBL/GenBank/DDBJ whole genome shotgun (WGS) entry which is preliminary data.</text>
</comment>
<feature type="transmembrane region" description="Helical" evidence="8">
    <location>
        <begin position="378"/>
        <end position="397"/>
    </location>
</feature>
<comment type="subcellular location">
    <subcellularLocation>
        <location evidence="1">Membrane</location>
        <topology evidence="1">Multi-pass membrane protein</topology>
    </subcellularLocation>
</comment>
<dbReference type="OrthoDB" id="6133115at2759"/>
<evidence type="ECO:0000259" key="9">
    <source>
        <dbReference type="PROSITE" id="PS50850"/>
    </source>
</evidence>
<keyword evidence="11" id="KW-1185">Reference proteome</keyword>